<evidence type="ECO:0000313" key="3">
    <source>
        <dbReference type="Proteomes" id="UP001595859"/>
    </source>
</evidence>
<feature type="transmembrane region" description="Helical" evidence="1">
    <location>
        <begin position="44"/>
        <end position="66"/>
    </location>
</feature>
<dbReference type="Proteomes" id="UP001595859">
    <property type="component" value="Unassembled WGS sequence"/>
</dbReference>
<dbReference type="RefSeq" id="WP_378058561.1">
    <property type="nucleotide sequence ID" value="NZ_JBHSIS010000010.1"/>
</dbReference>
<proteinExistence type="predicted"/>
<evidence type="ECO:0000313" key="2">
    <source>
        <dbReference type="EMBL" id="MFC4856599.1"/>
    </source>
</evidence>
<keyword evidence="1" id="KW-1133">Transmembrane helix</keyword>
<protein>
    <recommendedName>
        <fullName evidence="4">DUF3093 family protein</fullName>
    </recommendedName>
</protein>
<evidence type="ECO:0000256" key="1">
    <source>
        <dbReference type="SAM" id="Phobius"/>
    </source>
</evidence>
<organism evidence="2 3">
    <name type="scientific">Actinophytocola glycyrrhizae</name>
    <dbReference type="NCBI Taxonomy" id="2044873"/>
    <lineage>
        <taxon>Bacteria</taxon>
        <taxon>Bacillati</taxon>
        <taxon>Actinomycetota</taxon>
        <taxon>Actinomycetes</taxon>
        <taxon>Pseudonocardiales</taxon>
        <taxon>Pseudonocardiaceae</taxon>
    </lineage>
</organism>
<gene>
    <name evidence="2" type="ORF">ACFPCV_24100</name>
</gene>
<keyword evidence="1" id="KW-0812">Transmembrane</keyword>
<name>A0ABV9S9Y6_9PSEU</name>
<feature type="transmembrane region" description="Helical" evidence="1">
    <location>
        <begin position="16"/>
        <end position="38"/>
    </location>
</feature>
<dbReference type="EMBL" id="JBHSIS010000010">
    <property type="protein sequence ID" value="MFC4856599.1"/>
    <property type="molecule type" value="Genomic_DNA"/>
</dbReference>
<keyword evidence="1" id="KW-0472">Membrane</keyword>
<reference evidence="3" key="1">
    <citation type="journal article" date="2019" name="Int. J. Syst. Evol. Microbiol.">
        <title>The Global Catalogue of Microorganisms (GCM) 10K type strain sequencing project: providing services to taxonomists for standard genome sequencing and annotation.</title>
        <authorList>
            <consortium name="The Broad Institute Genomics Platform"/>
            <consortium name="The Broad Institute Genome Sequencing Center for Infectious Disease"/>
            <person name="Wu L."/>
            <person name="Ma J."/>
        </authorList>
    </citation>
    <scope>NUCLEOTIDE SEQUENCE [LARGE SCALE GENOMIC DNA]</scope>
    <source>
        <strain evidence="3">ZS-22-S1</strain>
    </source>
</reference>
<accession>A0ABV9S9Y6</accession>
<keyword evidence="3" id="KW-1185">Reference proteome</keyword>
<comment type="caution">
    <text evidence="2">The sequence shown here is derived from an EMBL/GenBank/DDBJ whole genome shotgun (WGS) entry which is preliminary data.</text>
</comment>
<sequence length="185" mass="19865">MPGTVVVARFSPVRPVLWLVVCVGLMVAMVAGLLAGGVAEDGGAALGALGALWVVALAFVLWRWVVPRLTRMSRSRWAAFAVDPYGIHLGAEPGKAPAFVPWHQVAAVVLREWRVGEDRKRRRAVGIALRTQDMAIGVVQGSPRDLDAQVSVLLPMKDWHIDEGALRTAVASVAPGVPAFRHDRG</sequence>
<evidence type="ECO:0008006" key="4">
    <source>
        <dbReference type="Google" id="ProtNLM"/>
    </source>
</evidence>